<dbReference type="InterPro" id="IPR036397">
    <property type="entry name" value="RNaseH_sf"/>
</dbReference>
<keyword evidence="2" id="KW-1185">Reference proteome</keyword>
<evidence type="ECO:0000313" key="1">
    <source>
        <dbReference type="EMBL" id="GFY26943.1"/>
    </source>
</evidence>
<dbReference type="AlphaFoldDB" id="A0A8X7BCZ8"/>
<reference evidence="1" key="1">
    <citation type="submission" date="2020-08" db="EMBL/GenBank/DDBJ databases">
        <title>Multicomponent nature underlies the extraordinary mechanical properties of spider dragline silk.</title>
        <authorList>
            <person name="Kono N."/>
            <person name="Nakamura H."/>
            <person name="Mori M."/>
            <person name="Yoshida Y."/>
            <person name="Ohtoshi R."/>
            <person name="Malay A.D."/>
            <person name="Moran D.A.P."/>
            <person name="Tomita M."/>
            <person name="Numata K."/>
            <person name="Arakawa K."/>
        </authorList>
    </citation>
    <scope>NUCLEOTIDE SEQUENCE</scope>
</reference>
<gene>
    <name evidence="1" type="primary">NCL1_45911</name>
    <name evidence="1" type="ORF">TNCV_930841</name>
</gene>
<proteinExistence type="predicted"/>
<evidence type="ECO:0000313" key="2">
    <source>
        <dbReference type="Proteomes" id="UP000887159"/>
    </source>
</evidence>
<dbReference type="Gene3D" id="3.30.420.10">
    <property type="entry name" value="Ribonuclease H-like superfamily/Ribonuclease H"/>
    <property type="match status" value="1"/>
</dbReference>
<name>A0A8X7BCZ8_TRICX</name>
<dbReference type="EMBL" id="BMAU01021378">
    <property type="protein sequence ID" value="GFY26943.1"/>
    <property type="molecule type" value="Genomic_DNA"/>
</dbReference>
<sequence length="119" mass="13600">MVWGSIRYHSRTPLVRITSTLNSQHYNYKVLEPVVLPCLQSLAAAILQQDNAQPHAARIVPKFFNHQLALFPWRDRSPDILPIKNMWSMVAERLTQATPPAATPDQLCNVWKLLGLLYP</sequence>
<protein>
    <submittedName>
        <fullName evidence="1">Transposable element Tcb1 transposase</fullName>
    </submittedName>
</protein>
<comment type="caution">
    <text evidence="1">The sequence shown here is derived from an EMBL/GenBank/DDBJ whole genome shotgun (WGS) entry which is preliminary data.</text>
</comment>
<dbReference type="GO" id="GO:0003676">
    <property type="term" value="F:nucleic acid binding"/>
    <property type="evidence" value="ECO:0007669"/>
    <property type="project" value="InterPro"/>
</dbReference>
<organism evidence="1 2">
    <name type="scientific">Trichonephila clavipes</name>
    <name type="common">Golden silk orbweaver</name>
    <name type="synonym">Nephila clavipes</name>
    <dbReference type="NCBI Taxonomy" id="2585209"/>
    <lineage>
        <taxon>Eukaryota</taxon>
        <taxon>Metazoa</taxon>
        <taxon>Ecdysozoa</taxon>
        <taxon>Arthropoda</taxon>
        <taxon>Chelicerata</taxon>
        <taxon>Arachnida</taxon>
        <taxon>Araneae</taxon>
        <taxon>Araneomorphae</taxon>
        <taxon>Entelegynae</taxon>
        <taxon>Araneoidea</taxon>
        <taxon>Nephilidae</taxon>
        <taxon>Trichonephila</taxon>
    </lineage>
</organism>
<dbReference type="Proteomes" id="UP000887159">
    <property type="component" value="Unassembled WGS sequence"/>
</dbReference>
<accession>A0A8X7BCZ8</accession>